<proteinExistence type="predicted"/>
<gene>
    <name evidence="1" type="ORF">LOK49_LG02G01778</name>
</gene>
<evidence type="ECO:0000313" key="2">
    <source>
        <dbReference type="Proteomes" id="UP001060215"/>
    </source>
</evidence>
<name>A0ACC0IL65_9ERIC</name>
<evidence type="ECO:0000313" key="1">
    <source>
        <dbReference type="EMBL" id="KAI8026549.1"/>
    </source>
</evidence>
<organism evidence="1 2">
    <name type="scientific">Camellia lanceoleosa</name>
    <dbReference type="NCBI Taxonomy" id="1840588"/>
    <lineage>
        <taxon>Eukaryota</taxon>
        <taxon>Viridiplantae</taxon>
        <taxon>Streptophyta</taxon>
        <taxon>Embryophyta</taxon>
        <taxon>Tracheophyta</taxon>
        <taxon>Spermatophyta</taxon>
        <taxon>Magnoliopsida</taxon>
        <taxon>eudicotyledons</taxon>
        <taxon>Gunneridae</taxon>
        <taxon>Pentapetalae</taxon>
        <taxon>asterids</taxon>
        <taxon>Ericales</taxon>
        <taxon>Theaceae</taxon>
        <taxon>Camellia</taxon>
    </lineage>
</organism>
<dbReference type="Proteomes" id="UP001060215">
    <property type="component" value="Chromosome 3"/>
</dbReference>
<reference evidence="1 2" key="1">
    <citation type="journal article" date="2022" name="Plant J.">
        <title>Chromosome-level genome of Camellia lanceoleosa provides a valuable resource for understanding genome evolution and self-incompatibility.</title>
        <authorList>
            <person name="Gong W."/>
            <person name="Xiao S."/>
            <person name="Wang L."/>
            <person name="Liao Z."/>
            <person name="Chang Y."/>
            <person name="Mo W."/>
            <person name="Hu G."/>
            <person name="Li W."/>
            <person name="Zhao G."/>
            <person name="Zhu H."/>
            <person name="Hu X."/>
            <person name="Ji K."/>
            <person name="Xiang X."/>
            <person name="Song Q."/>
            <person name="Yuan D."/>
            <person name="Jin S."/>
            <person name="Zhang L."/>
        </authorList>
    </citation>
    <scope>NUCLEOTIDE SEQUENCE [LARGE SCALE GENOMIC DNA]</scope>
    <source>
        <strain evidence="1">SQ_2022a</strain>
    </source>
</reference>
<keyword evidence="2" id="KW-1185">Reference proteome</keyword>
<sequence>MSKTVFHTKEGESKCSHVCRFASYMESDLVKIAVEGVERFKKENCDLIIVDTSGRHKQEAALFEEMRQVFEATVWEKIEKIYEIAVNGSDDEKISAATILCGASLIRGWNIQEHTVLLIIKLLSPPVPANYSGNESHLIGYAPFLNVLLVGIASADCVQIFSLHGVVPQLAGTLMPICEVFGSCAPKVSCTLATGEEISSHAVFSNAFTLLLPLEHVKGDVSPVGSQLTPEYLLLVRNSQLASYTITPKDQHKSKRLSKFSSPYSTEPLFMDAFPKLKRWHRKHQECIASTLSGLVQGSSVHQIVEGLLNMMFRKVNRGGHPTTSGSSNSSGSVSEDASLQLKLPAWDILEAVPFVLDAALTACAHGRLSPRELATGHRSKRDPSGSFWPSNVCLTCFFPLIYEIRKYQKSTELLIRKLPFQRLVREIAQDFKTDLRFQSHAVLALQEAAEAYLVGLFEDTNLCAIHAKCVTIMPKDIQLARRIREESESQEANDVPVATSTTIQIVEAYRE</sequence>
<protein>
    <submittedName>
        <fullName evidence="1">Mediator of RNA polymerase II transcription subunit 33B</fullName>
    </submittedName>
</protein>
<dbReference type="EMBL" id="CM045760">
    <property type="protein sequence ID" value="KAI8026549.1"/>
    <property type="molecule type" value="Genomic_DNA"/>
</dbReference>
<accession>A0ACC0IL65</accession>
<comment type="caution">
    <text evidence="1">The sequence shown here is derived from an EMBL/GenBank/DDBJ whole genome shotgun (WGS) entry which is preliminary data.</text>
</comment>